<dbReference type="FunCoup" id="L2GTD5">
    <property type="interactions" value="1"/>
</dbReference>
<dbReference type="InterPro" id="IPR035437">
    <property type="entry name" value="SNase_OB-fold_sf"/>
</dbReference>
<dbReference type="PANTHER" id="PTHR12302">
    <property type="entry name" value="EBNA2 BINDING PROTEIN P100"/>
    <property type="match status" value="1"/>
</dbReference>
<dbReference type="HOGENOM" id="CLU_046484_0_0_1"/>
<dbReference type="PANTHER" id="PTHR12302:SF3">
    <property type="entry name" value="SERINE_THREONINE-PROTEIN KINASE 31"/>
    <property type="match status" value="1"/>
</dbReference>
<dbReference type="Pfam" id="PF00565">
    <property type="entry name" value="SNase"/>
    <property type="match status" value="1"/>
</dbReference>
<proteinExistence type="inferred from homology"/>
<evidence type="ECO:0000256" key="2">
    <source>
        <dbReference type="ARBA" id="ARBA00022722"/>
    </source>
</evidence>
<dbReference type="EMBL" id="GL877440">
    <property type="protein sequence ID" value="ELA46568.1"/>
    <property type="molecule type" value="Genomic_DNA"/>
</dbReference>
<gene>
    <name evidence="7" type="ORF">VCUG_01946</name>
</gene>
<dbReference type="Proteomes" id="UP000011081">
    <property type="component" value="Unassembled WGS sequence"/>
</dbReference>
<dbReference type="PROSITE" id="PS50830">
    <property type="entry name" value="TNASE_3"/>
    <property type="match status" value="1"/>
</dbReference>
<protein>
    <recommendedName>
        <fullName evidence="6">TNase-like domain-containing protein</fullName>
    </recommendedName>
</protein>
<evidence type="ECO:0000313" key="8">
    <source>
        <dbReference type="Proteomes" id="UP000011081"/>
    </source>
</evidence>
<dbReference type="GeneID" id="19879815"/>
<reference evidence="8" key="1">
    <citation type="submission" date="2011-03" db="EMBL/GenBank/DDBJ databases">
        <title>The genome sequence of Vavraia culicis strain floridensis.</title>
        <authorList>
            <consortium name="The Broad Institute Genome Sequencing Platform"/>
            <person name="Cuomo C."/>
            <person name="Becnel J."/>
            <person name="Sanscrainte N."/>
            <person name="Young S.K."/>
            <person name="Zeng Q."/>
            <person name="Gargeya S."/>
            <person name="Fitzgerald M."/>
            <person name="Haas B."/>
            <person name="Abouelleil A."/>
            <person name="Alvarado L."/>
            <person name="Arachchi H.M."/>
            <person name="Berlin A."/>
            <person name="Chapman S.B."/>
            <person name="Gearin G."/>
            <person name="Goldberg J."/>
            <person name="Griggs A."/>
            <person name="Gujja S."/>
            <person name="Hansen M."/>
            <person name="Heiman D."/>
            <person name="Howarth C."/>
            <person name="Larimer J."/>
            <person name="Lui A."/>
            <person name="MacDonald P.J.P."/>
            <person name="McCowen C."/>
            <person name="Montmayeur A."/>
            <person name="Murphy C."/>
            <person name="Neiman D."/>
            <person name="Pearson M."/>
            <person name="Priest M."/>
            <person name="Roberts A."/>
            <person name="Saif S."/>
            <person name="Shea T."/>
            <person name="Sisk P."/>
            <person name="Stolte C."/>
            <person name="Sykes S."/>
            <person name="Wortman J."/>
            <person name="Nusbaum C."/>
            <person name="Birren B."/>
        </authorList>
    </citation>
    <scope>NUCLEOTIDE SEQUENCE [LARGE SCALE GENOMIC DNA]</scope>
    <source>
        <strain evidence="8">floridensis</strain>
    </source>
</reference>
<comment type="similarity">
    <text evidence="1">Belongs to the LCL3 family.</text>
</comment>
<dbReference type="OrthoDB" id="430293at2759"/>
<dbReference type="OMA" id="PWLANGD"/>
<keyword evidence="2" id="KW-0540">Nuclease</keyword>
<keyword evidence="5" id="KW-0106">Calcium</keyword>
<feature type="domain" description="TNase-like" evidence="6">
    <location>
        <begin position="41"/>
        <end position="181"/>
    </location>
</feature>
<organism evidence="7 8">
    <name type="scientific">Vavraia culicis (isolate floridensis)</name>
    <name type="common">Microsporidian parasite</name>
    <dbReference type="NCBI Taxonomy" id="948595"/>
    <lineage>
        <taxon>Eukaryota</taxon>
        <taxon>Fungi</taxon>
        <taxon>Fungi incertae sedis</taxon>
        <taxon>Microsporidia</taxon>
        <taxon>Pleistophoridae</taxon>
        <taxon>Vavraia</taxon>
    </lineage>
</organism>
<sequence length="204" mass="23242">MHTFLILACTIVPLLVLTLLIKSLFKLLQPIKTNKQFALNRTIRAIVTKVCDGDTVRVRHCTLFSRSRTAKHTFLVRLYGVDAPECAHFGMPAQPYSKESTDLLKKYVMGKSVRVTKLGTDRYKRCIGRVVVDGVDVSVAMVKKGMACVYVGHNAIYGGLHDLLVRYEKRARKRALGMWKDGVELPMDYKRRMKGRKTKRRAEL</sequence>
<evidence type="ECO:0000313" key="7">
    <source>
        <dbReference type="EMBL" id="ELA46568.1"/>
    </source>
</evidence>
<evidence type="ECO:0000256" key="4">
    <source>
        <dbReference type="ARBA" id="ARBA00022801"/>
    </source>
</evidence>
<dbReference type="Gene3D" id="2.40.50.90">
    <property type="match status" value="1"/>
</dbReference>
<evidence type="ECO:0000256" key="1">
    <source>
        <dbReference type="ARBA" id="ARBA00005435"/>
    </source>
</evidence>
<accession>L2GTD5</accession>
<keyword evidence="3" id="KW-0255">Endonuclease</keyword>
<dbReference type="GO" id="GO:0016787">
    <property type="term" value="F:hydrolase activity"/>
    <property type="evidence" value="ECO:0007669"/>
    <property type="project" value="UniProtKB-KW"/>
</dbReference>
<keyword evidence="8" id="KW-1185">Reference proteome</keyword>
<dbReference type="RefSeq" id="XP_008074960.1">
    <property type="nucleotide sequence ID" value="XM_008076769.1"/>
</dbReference>
<dbReference type="SUPFAM" id="SSF50199">
    <property type="entry name" value="Staphylococcal nuclease"/>
    <property type="match status" value="1"/>
</dbReference>
<keyword evidence="4" id="KW-0378">Hydrolase</keyword>
<evidence type="ECO:0000256" key="5">
    <source>
        <dbReference type="ARBA" id="ARBA00022837"/>
    </source>
</evidence>
<dbReference type="AlphaFoldDB" id="L2GTD5"/>
<evidence type="ECO:0000256" key="3">
    <source>
        <dbReference type="ARBA" id="ARBA00022759"/>
    </source>
</evidence>
<dbReference type="GO" id="GO:0004519">
    <property type="term" value="F:endonuclease activity"/>
    <property type="evidence" value="ECO:0007669"/>
    <property type="project" value="UniProtKB-KW"/>
</dbReference>
<evidence type="ECO:0000259" key="6">
    <source>
        <dbReference type="PROSITE" id="PS50830"/>
    </source>
</evidence>
<dbReference type="InterPro" id="IPR016071">
    <property type="entry name" value="Staphylococal_nuclease_OB-fold"/>
</dbReference>
<dbReference type="VEuPathDB" id="MicrosporidiaDB:VCUG_01946"/>
<dbReference type="STRING" id="948595.L2GTD5"/>
<dbReference type="SMART" id="SM00318">
    <property type="entry name" value="SNc"/>
    <property type="match status" value="1"/>
</dbReference>
<name>L2GTD5_VAVCU</name>
<dbReference type="GO" id="GO:0005737">
    <property type="term" value="C:cytoplasm"/>
    <property type="evidence" value="ECO:0007669"/>
    <property type="project" value="TreeGrafter"/>
</dbReference>
<dbReference type="InParanoid" id="L2GTD5"/>